<evidence type="ECO:0000256" key="1">
    <source>
        <dbReference type="SAM" id="MobiDB-lite"/>
    </source>
</evidence>
<dbReference type="Proteomes" id="UP000663722">
    <property type="component" value="Chromosome"/>
</dbReference>
<dbReference type="KEGG" id="dmm:dnm_062580"/>
<evidence type="ECO:0000313" key="3">
    <source>
        <dbReference type="Proteomes" id="UP000663722"/>
    </source>
</evidence>
<dbReference type="RefSeq" id="WP_207678507.1">
    <property type="nucleotide sequence ID" value="NZ_CP061800.1"/>
</dbReference>
<reference evidence="2" key="1">
    <citation type="journal article" date="2021" name="Microb. Physiol.">
        <title>Proteogenomic Insights into the Physiology of Marine, Sulfate-Reducing, Filamentous Desulfonema limicola and Desulfonema magnum.</title>
        <authorList>
            <person name="Schnaars V."/>
            <person name="Wohlbrand L."/>
            <person name="Scheve S."/>
            <person name="Hinrichs C."/>
            <person name="Reinhardt R."/>
            <person name="Rabus R."/>
        </authorList>
    </citation>
    <scope>NUCLEOTIDE SEQUENCE</scope>
    <source>
        <strain evidence="2">4be13</strain>
    </source>
</reference>
<protein>
    <submittedName>
        <fullName evidence="2">Uncharacterized protein</fullName>
    </submittedName>
</protein>
<feature type="region of interest" description="Disordered" evidence="1">
    <location>
        <begin position="57"/>
        <end position="88"/>
    </location>
</feature>
<name>A0A975BRP3_9BACT</name>
<accession>A0A975BRP3</accession>
<dbReference type="AlphaFoldDB" id="A0A975BRP3"/>
<evidence type="ECO:0000313" key="2">
    <source>
        <dbReference type="EMBL" id="QTA90197.1"/>
    </source>
</evidence>
<keyword evidence="3" id="KW-1185">Reference proteome</keyword>
<organism evidence="2 3">
    <name type="scientific">Desulfonema magnum</name>
    <dbReference type="NCBI Taxonomy" id="45655"/>
    <lineage>
        <taxon>Bacteria</taxon>
        <taxon>Pseudomonadati</taxon>
        <taxon>Thermodesulfobacteriota</taxon>
        <taxon>Desulfobacteria</taxon>
        <taxon>Desulfobacterales</taxon>
        <taxon>Desulfococcaceae</taxon>
        <taxon>Desulfonema</taxon>
    </lineage>
</organism>
<feature type="compositionally biased region" description="Basic and acidic residues" evidence="1">
    <location>
        <begin position="57"/>
        <end position="70"/>
    </location>
</feature>
<proteinExistence type="predicted"/>
<sequence length="88" mass="10225">MGLESKGPEAFGLSEKKQLEKFRREFFAWPANISRWKDPRMISFPRFAWECRTDASRHEAPHDTGREASGRHSHAKRGNECLSEFSIC</sequence>
<dbReference type="EMBL" id="CP061800">
    <property type="protein sequence ID" value="QTA90197.1"/>
    <property type="molecule type" value="Genomic_DNA"/>
</dbReference>
<gene>
    <name evidence="2" type="ORF">dnm_062580</name>
</gene>